<feature type="transmembrane region" description="Helical" evidence="7">
    <location>
        <begin position="222"/>
        <end position="248"/>
    </location>
</feature>
<protein>
    <submittedName>
        <fullName evidence="9">Unannotated protein</fullName>
    </submittedName>
</protein>
<organism evidence="9">
    <name type="scientific">freshwater metagenome</name>
    <dbReference type="NCBI Taxonomy" id="449393"/>
    <lineage>
        <taxon>unclassified sequences</taxon>
        <taxon>metagenomes</taxon>
        <taxon>ecological metagenomes</taxon>
    </lineage>
</organism>
<accession>A0A6J6ZCS4</accession>
<gene>
    <name evidence="9" type="ORF">UFOPK3164_00175</name>
    <name evidence="10" type="ORF">UFOPK3427_00894</name>
    <name evidence="11" type="ORF">UFOPK4112_00191</name>
</gene>
<feature type="transmembrane region" description="Helical" evidence="7">
    <location>
        <begin position="170"/>
        <end position="190"/>
    </location>
</feature>
<keyword evidence="2" id="KW-0813">Transport</keyword>
<dbReference type="EMBL" id="CAFABE010000004">
    <property type="protein sequence ID" value="CAB4817416.1"/>
    <property type="molecule type" value="Genomic_DNA"/>
</dbReference>
<evidence type="ECO:0000256" key="1">
    <source>
        <dbReference type="ARBA" id="ARBA00004651"/>
    </source>
</evidence>
<evidence type="ECO:0000256" key="7">
    <source>
        <dbReference type="SAM" id="Phobius"/>
    </source>
</evidence>
<dbReference type="InterPro" id="IPR020846">
    <property type="entry name" value="MFS_dom"/>
</dbReference>
<evidence type="ECO:0000313" key="9">
    <source>
        <dbReference type="EMBL" id="CAB4817416.1"/>
    </source>
</evidence>
<keyword evidence="3" id="KW-1003">Cell membrane</keyword>
<feature type="domain" description="Major facilitator superfamily (MFS) profile" evidence="8">
    <location>
        <begin position="12"/>
        <end position="397"/>
    </location>
</feature>
<evidence type="ECO:0000256" key="5">
    <source>
        <dbReference type="ARBA" id="ARBA00022989"/>
    </source>
</evidence>
<dbReference type="SUPFAM" id="SSF103473">
    <property type="entry name" value="MFS general substrate transporter"/>
    <property type="match status" value="1"/>
</dbReference>
<dbReference type="PANTHER" id="PTHR23513">
    <property type="entry name" value="INTEGRAL MEMBRANE EFFLUX PROTEIN-RELATED"/>
    <property type="match status" value="1"/>
</dbReference>
<sequence length="414" mass="43157">MVDFTPLKESREFRLLFGGQVISMLGNQLTTVAIPYQVFTLTHSSLQVGLISLAQLIPLIAGSLVGGAMGDVYDRRKLLLFSALASSVTAGGLALNAASPHPSLIVLYLVSALAAGLMGFANPSRNAAIPMLVKPSQLLAAYSFNQVGFQLAIIIGPAFAGLLLAKAGLAWTYALDGASFLITIVTLILLRPLLPTPGAMKPGLGSLVEGFRYLRGRQILQGVYLLDLDAMIFGMPRALFPAMAAYVFHGGTTTLGALYSAPGIGALLGALTTGWVEGIHRRGRAVVIAVVGWGVAITLFGFSSILWISLILLAIAGWADVISAVLRNTILQSSIPDSFRSRLSSFQMAVVQGGPRVGDLEAGAVASVSTTEISVVSGGVACVIGAVVLAKALPGFWREGLAKRESPNSDPPSS</sequence>
<keyword evidence="4 7" id="KW-0812">Transmembrane</keyword>
<evidence type="ECO:0000256" key="2">
    <source>
        <dbReference type="ARBA" id="ARBA00022448"/>
    </source>
</evidence>
<feature type="transmembrane region" description="Helical" evidence="7">
    <location>
        <begin position="283"/>
        <end position="300"/>
    </location>
</feature>
<dbReference type="GO" id="GO:0022857">
    <property type="term" value="F:transmembrane transporter activity"/>
    <property type="evidence" value="ECO:0007669"/>
    <property type="project" value="InterPro"/>
</dbReference>
<dbReference type="InterPro" id="IPR010290">
    <property type="entry name" value="TM_effector"/>
</dbReference>
<reference evidence="9" key="1">
    <citation type="submission" date="2020-05" db="EMBL/GenBank/DDBJ databases">
        <authorList>
            <person name="Chiriac C."/>
            <person name="Salcher M."/>
            <person name="Ghai R."/>
            <person name="Kavagutti S V."/>
        </authorList>
    </citation>
    <scope>NUCLEOTIDE SEQUENCE</scope>
</reference>
<evidence type="ECO:0000256" key="6">
    <source>
        <dbReference type="ARBA" id="ARBA00023136"/>
    </source>
</evidence>
<keyword evidence="6 7" id="KW-0472">Membrane</keyword>
<dbReference type="EMBL" id="CAFBPM010000001">
    <property type="protein sequence ID" value="CAB5008774.1"/>
    <property type="molecule type" value="Genomic_DNA"/>
</dbReference>
<feature type="transmembrane region" description="Helical" evidence="7">
    <location>
        <begin position="142"/>
        <end position="164"/>
    </location>
</feature>
<evidence type="ECO:0000256" key="3">
    <source>
        <dbReference type="ARBA" id="ARBA00022475"/>
    </source>
</evidence>
<dbReference type="AlphaFoldDB" id="A0A6J6ZCS4"/>
<evidence type="ECO:0000259" key="8">
    <source>
        <dbReference type="PROSITE" id="PS50850"/>
    </source>
</evidence>
<comment type="subcellular location">
    <subcellularLocation>
        <location evidence="1">Cell membrane</location>
        <topology evidence="1">Multi-pass membrane protein</topology>
    </subcellularLocation>
</comment>
<feature type="transmembrane region" description="Helical" evidence="7">
    <location>
        <begin position="45"/>
        <end position="66"/>
    </location>
</feature>
<name>A0A6J6ZCS4_9ZZZZ</name>
<dbReference type="GO" id="GO:0005886">
    <property type="term" value="C:plasma membrane"/>
    <property type="evidence" value="ECO:0007669"/>
    <property type="project" value="UniProtKB-SubCell"/>
</dbReference>
<keyword evidence="5 7" id="KW-1133">Transmembrane helix</keyword>
<feature type="transmembrane region" description="Helical" evidence="7">
    <location>
        <begin position="254"/>
        <end position="276"/>
    </location>
</feature>
<dbReference type="PROSITE" id="PS50850">
    <property type="entry name" value="MFS"/>
    <property type="match status" value="1"/>
</dbReference>
<dbReference type="CDD" id="cd06173">
    <property type="entry name" value="MFS_MefA_like"/>
    <property type="match status" value="1"/>
</dbReference>
<dbReference type="EMBL" id="CAFBLT010000001">
    <property type="protein sequence ID" value="CAB4872449.1"/>
    <property type="molecule type" value="Genomic_DNA"/>
</dbReference>
<feature type="transmembrane region" description="Helical" evidence="7">
    <location>
        <begin position="104"/>
        <end position="121"/>
    </location>
</feature>
<evidence type="ECO:0000313" key="10">
    <source>
        <dbReference type="EMBL" id="CAB4872449.1"/>
    </source>
</evidence>
<proteinExistence type="predicted"/>
<evidence type="ECO:0000256" key="4">
    <source>
        <dbReference type="ARBA" id="ARBA00022692"/>
    </source>
</evidence>
<dbReference type="InterPro" id="IPR036259">
    <property type="entry name" value="MFS_trans_sf"/>
</dbReference>
<dbReference type="Pfam" id="PF05977">
    <property type="entry name" value="MFS_3"/>
    <property type="match status" value="1"/>
</dbReference>
<dbReference type="PANTHER" id="PTHR23513:SF9">
    <property type="entry name" value="ENTEROBACTIN EXPORTER ENTS"/>
    <property type="match status" value="1"/>
</dbReference>
<feature type="transmembrane region" description="Helical" evidence="7">
    <location>
        <begin position="78"/>
        <end position="98"/>
    </location>
</feature>
<feature type="transmembrane region" description="Helical" evidence="7">
    <location>
        <begin position="21"/>
        <end position="39"/>
    </location>
</feature>
<dbReference type="Gene3D" id="1.20.1250.20">
    <property type="entry name" value="MFS general substrate transporter like domains"/>
    <property type="match status" value="1"/>
</dbReference>
<evidence type="ECO:0000313" key="11">
    <source>
        <dbReference type="EMBL" id="CAB5008774.1"/>
    </source>
</evidence>